<dbReference type="InterPro" id="IPR029063">
    <property type="entry name" value="SAM-dependent_MTases_sf"/>
</dbReference>
<evidence type="ECO:0000313" key="2">
    <source>
        <dbReference type="EMBL" id="STZ26813.1"/>
    </source>
</evidence>
<dbReference type="InterPro" id="IPR023149">
    <property type="entry name" value="Trans_acon_MeTrfase_C"/>
</dbReference>
<name>A0A378RIF8_MYROD</name>
<accession>A0A378RIF8</accession>
<keyword evidence="2" id="KW-0489">Methyltransferase</keyword>
<dbReference type="GO" id="GO:0032259">
    <property type="term" value="P:methylation"/>
    <property type="evidence" value="ECO:0007669"/>
    <property type="project" value="UniProtKB-KW"/>
</dbReference>
<dbReference type="CDD" id="cd02440">
    <property type="entry name" value="AdoMet_MTases"/>
    <property type="match status" value="1"/>
</dbReference>
<dbReference type="PANTHER" id="PTHR43861">
    <property type="entry name" value="TRANS-ACONITATE 2-METHYLTRANSFERASE-RELATED"/>
    <property type="match status" value="1"/>
</dbReference>
<dbReference type="EMBL" id="UGQL01000001">
    <property type="protein sequence ID" value="STZ26813.1"/>
    <property type="molecule type" value="Genomic_DNA"/>
</dbReference>
<dbReference type="RefSeq" id="WP_115089882.1">
    <property type="nucleotide sequence ID" value="NZ_CP068107.1"/>
</dbReference>
<dbReference type="Gene3D" id="3.40.50.150">
    <property type="entry name" value="Vaccinia Virus protein VP39"/>
    <property type="match status" value="1"/>
</dbReference>
<dbReference type="SUPFAM" id="SSF53335">
    <property type="entry name" value="S-adenosyl-L-methionine-dependent methyltransferases"/>
    <property type="match status" value="1"/>
</dbReference>
<evidence type="ECO:0000259" key="1">
    <source>
        <dbReference type="Pfam" id="PF13847"/>
    </source>
</evidence>
<evidence type="ECO:0000313" key="3">
    <source>
        <dbReference type="Proteomes" id="UP000255024"/>
    </source>
</evidence>
<dbReference type="Gene3D" id="1.10.150.290">
    <property type="entry name" value="S-adenosyl-L-methionine-dependent methyltransferases"/>
    <property type="match status" value="1"/>
</dbReference>
<gene>
    <name evidence="2" type="primary">tam</name>
    <name evidence="2" type="ORF">NCTC11179_00340</name>
</gene>
<dbReference type="Proteomes" id="UP000255024">
    <property type="component" value="Unassembled WGS sequence"/>
</dbReference>
<keyword evidence="3" id="KW-1185">Reference proteome</keyword>
<keyword evidence="2" id="KW-0808">Transferase</keyword>
<dbReference type="PANTHER" id="PTHR43861:SF1">
    <property type="entry name" value="TRANS-ACONITATE 2-METHYLTRANSFERASE"/>
    <property type="match status" value="1"/>
</dbReference>
<organism evidence="2 3">
    <name type="scientific">Myroides odoratus</name>
    <name type="common">Flavobacterium odoratum</name>
    <dbReference type="NCBI Taxonomy" id="256"/>
    <lineage>
        <taxon>Bacteria</taxon>
        <taxon>Pseudomonadati</taxon>
        <taxon>Bacteroidota</taxon>
        <taxon>Flavobacteriia</taxon>
        <taxon>Flavobacteriales</taxon>
        <taxon>Flavobacteriaceae</taxon>
        <taxon>Myroides</taxon>
    </lineage>
</organism>
<protein>
    <submittedName>
        <fullName evidence="2">Trans-aconitate 2-methyltransferase</fullName>
        <ecNumber evidence="2">2.1.1.144</ecNumber>
    </submittedName>
</protein>
<dbReference type="GO" id="GO:0030798">
    <property type="term" value="F:trans-aconitate 2-methyltransferase activity"/>
    <property type="evidence" value="ECO:0007669"/>
    <property type="project" value="UniProtKB-EC"/>
</dbReference>
<dbReference type="Pfam" id="PF13847">
    <property type="entry name" value="Methyltransf_31"/>
    <property type="match status" value="1"/>
</dbReference>
<feature type="domain" description="Methyltransferase" evidence="1">
    <location>
        <begin position="32"/>
        <end position="141"/>
    </location>
</feature>
<dbReference type="AlphaFoldDB" id="A0A378RIF8"/>
<reference evidence="2 3" key="1">
    <citation type="submission" date="2018-06" db="EMBL/GenBank/DDBJ databases">
        <authorList>
            <consortium name="Pathogen Informatics"/>
            <person name="Doyle S."/>
        </authorList>
    </citation>
    <scope>NUCLEOTIDE SEQUENCE [LARGE SCALE GENOMIC DNA]</scope>
    <source>
        <strain evidence="2 3">NCTC11179</strain>
    </source>
</reference>
<sequence length="255" mass="29115">MPWNPTQYNKFKDVRFLPFFDLSKEIQESSILKAVDLGCGTGEQTALLTEKWKQAHFTGIDSSVEMLAKAQPLQSDRLTFKQQTIEEFASTPETWDLIFSNAALQWSDNHAVLFPQLISKLNPGGQFAVQMPCQSENMLNKLLYELADSEPFKTQLKGWNRPSPVLSLDAYAQMMFDQGLRQLNLSQRVYPIIAPDHPTLFEFISGSALIPYMERLKEEDKTAFTTAFQVKIAQTFTQLPALYAFKRILLYGVKE</sequence>
<dbReference type="InterPro" id="IPR025714">
    <property type="entry name" value="Methyltranfer_dom"/>
</dbReference>
<dbReference type="EC" id="2.1.1.144" evidence="2"/>
<proteinExistence type="predicted"/>